<dbReference type="SMART" id="SM00132">
    <property type="entry name" value="LIM"/>
    <property type="match status" value="2"/>
</dbReference>
<feature type="compositionally biased region" description="Pro residues" evidence="6">
    <location>
        <begin position="328"/>
        <end position="342"/>
    </location>
</feature>
<keyword evidence="4 5" id="KW-0440">LIM domain</keyword>
<evidence type="ECO:0000256" key="1">
    <source>
        <dbReference type="ARBA" id="ARBA00022723"/>
    </source>
</evidence>
<dbReference type="GO" id="GO:0046872">
    <property type="term" value="F:metal ion binding"/>
    <property type="evidence" value="ECO:0007669"/>
    <property type="project" value="UniProtKB-KW"/>
</dbReference>
<dbReference type="OrthoDB" id="5583661at2759"/>
<organism evidence="8 9">
    <name type="scientific">Allomyces macrogynus (strain ATCC 38327)</name>
    <name type="common">Allomyces javanicus var. macrogynus</name>
    <dbReference type="NCBI Taxonomy" id="578462"/>
    <lineage>
        <taxon>Eukaryota</taxon>
        <taxon>Fungi</taxon>
        <taxon>Fungi incertae sedis</taxon>
        <taxon>Blastocladiomycota</taxon>
        <taxon>Blastocladiomycetes</taxon>
        <taxon>Blastocladiales</taxon>
        <taxon>Blastocladiaceae</taxon>
        <taxon>Allomyces</taxon>
    </lineage>
</organism>
<dbReference type="PANTHER" id="PTHR24205">
    <property type="entry name" value="FOUR AND A HALF LIM DOMAINS PROTEIN"/>
    <property type="match status" value="1"/>
</dbReference>
<accession>A0A0L0SV60</accession>
<sequence length="623" mass="64084">MLSCFAPARRSCTPTLAQGANSSKPDKKPPPAPAAAMGFCDKCGEIIRGGASCPRCGGVAAEALSSGFNEGQKADPTIMSTVLHRAAGSASAHGSNADLTIVKTHLSPASTPPIVRKPSPAPPGETSSAASSAHASPIVVRKSVPVPPSPAPAIPTKPLVLPPKPVVAAPAKPTAPKPPVAPPTAPKPEIVRANRSGTDESAVSHETVAPNAVRALFGGSTTPAEPSIAPKPHVTPPTAPKPPAVRADRSGNDESAVSHDTVAPNAVRALFGGTTPPVARKPAPPTHAHGSTIGDADSNVVYEHVSPKAARAVFGGNSVPVWAARPAGTPPAAPRPPKPLGPPHVRAAPPAPAPPAAPAAPPAPPMAPRPPHPAPKPAVPAARPPLAPKPHPSPASAAAGAPPLPAREEPKPALPAREEPKPPLPAREEPKTIRCAMCYAELDPDKAKRERGSTDAYCQSCWNVRPVPEKEIDVPTGFGAARGMLNYQTGAGDRVPLKIPNFNMQFDMCDKCNTPILTTIISTPDGRKWCEDCWVCAKCGLPIASTQFAMEDGEPIHPTCAKRDACPRCGMPIDGAYVQVGGKPVHSHCFTCARCGNELAGKSFAKLGDDEVCSSCLRSQPRH</sequence>
<protein>
    <recommendedName>
        <fullName evidence="7">LIM zinc-binding domain-containing protein</fullName>
    </recommendedName>
</protein>
<feature type="region of interest" description="Disordered" evidence="6">
    <location>
        <begin position="14"/>
        <end position="35"/>
    </location>
</feature>
<dbReference type="eggNOG" id="KOG1703">
    <property type="taxonomic scope" value="Eukaryota"/>
</dbReference>
<keyword evidence="2" id="KW-0677">Repeat</keyword>
<reference evidence="9" key="2">
    <citation type="submission" date="2009-11" db="EMBL/GenBank/DDBJ databases">
        <title>The Genome Sequence of Allomyces macrogynus strain ATCC 38327.</title>
        <authorList>
            <consortium name="The Broad Institute Genome Sequencing Platform"/>
            <person name="Russ C."/>
            <person name="Cuomo C."/>
            <person name="Shea T."/>
            <person name="Young S.K."/>
            <person name="Zeng Q."/>
            <person name="Koehrsen M."/>
            <person name="Haas B."/>
            <person name="Borodovsky M."/>
            <person name="Guigo R."/>
            <person name="Alvarado L."/>
            <person name="Berlin A."/>
            <person name="Borenstein D."/>
            <person name="Chen Z."/>
            <person name="Engels R."/>
            <person name="Freedman E."/>
            <person name="Gellesch M."/>
            <person name="Goldberg J."/>
            <person name="Griggs A."/>
            <person name="Gujja S."/>
            <person name="Heiman D."/>
            <person name="Hepburn T."/>
            <person name="Howarth C."/>
            <person name="Jen D."/>
            <person name="Larson L."/>
            <person name="Lewis B."/>
            <person name="Mehta T."/>
            <person name="Park D."/>
            <person name="Pearson M."/>
            <person name="Roberts A."/>
            <person name="Saif S."/>
            <person name="Shenoy N."/>
            <person name="Sisk P."/>
            <person name="Stolte C."/>
            <person name="Sykes S."/>
            <person name="Walk T."/>
            <person name="White J."/>
            <person name="Yandava C."/>
            <person name="Burger G."/>
            <person name="Gray M.W."/>
            <person name="Holland P.W.H."/>
            <person name="King N."/>
            <person name="Lang F.B.F."/>
            <person name="Roger A.J."/>
            <person name="Ruiz-Trillo I."/>
            <person name="Lander E."/>
            <person name="Nusbaum C."/>
        </authorList>
    </citation>
    <scope>NUCLEOTIDE SEQUENCE [LARGE SCALE GENOMIC DNA]</scope>
    <source>
        <strain evidence="9">ATCC 38327</strain>
    </source>
</reference>
<evidence type="ECO:0000256" key="3">
    <source>
        <dbReference type="ARBA" id="ARBA00022833"/>
    </source>
</evidence>
<feature type="compositionally biased region" description="Pro residues" evidence="6">
    <location>
        <begin position="349"/>
        <end position="393"/>
    </location>
</feature>
<evidence type="ECO:0000256" key="4">
    <source>
        <dbReference type="ARBA" id="ARBA00023038"/>
    </source>
</evidence>
<dbReference type="GO" id="GO:0005634">
    <property type="term" value="C:nucleus"/>
    <property type="evidence" value="ECO:0007669"/>
    <property type="project" value="TreeGrafter"/>
</dbReference>
<evidence type="ECO:0000313" key="8">
    <source>
        <dbReference type="EMBL" id="KNE66229.1"/>
    </source>
</evidence>
<dbReference type="OMA" id="AHIYAPT"/>
<feature type="region of interest" description="Disordered" evidence="6">
    <location>
        <begin position="108"/>
        <end position="136"/>
    </location>
</feature>
<feature type="region of interest" description="Disordered" evidence="6">
    <location>
        <begin position="320"/>
        <end position="428"/>
    </location>
</feature>
<evidence type="ECO:0000256" key="6">
    <source>
        <dbReference type="SAM" id="MobiDB-lite"/>
    </source>
</evidence>
<evidence type="ECO:0000256" key="5">
    <source>
        <dbReference type="PROSITE-ProRule" id="PRU00125"/>
    </source>
</evidence>
<dbReference type="PROSITE" id="PS50023">
    <property type="entry name" value="LIM_DOMAIN_2"/>
    <property type="match status" value="1"/>
</dbReference>
<dbReference type="Proteomes" id="UP000054350">
    <property type="component" value="Unassembled WGS sequence"/>
</dbReference>
<dbReference type="Gene3D" id="2.10.110.10">
    <property type="entry name" value="Cysteine Rich Protein"/>
    <property type="match status" value="2"/>
</dbReference>
<dbReference type="EMBL" id="GG745349">
    <property type="protein sequence ID" value="KNE66229.1"/>
    <property type="molecule type" value="Genomic_DNA"/>
</dbReference>
<dbReference type="SUPFAM" id="SSF57716">
    <property type="entry name" value="Glucocorticoid receptor-like (DNA-binding domain)"/>
    <property type="match status" value="1"/>
</dbReference>
<feature type="compositionally biased region" description="Low complexity" evidence="6">
    <location>
        <begin position="127"/>
        <end position="136"/>
    </location>
</feature>
<proteinExistence type="predicted"/>
<evidence type="ECO:0000313" key="9">
    <source>
        <dbReference type="Proteomes" id="UP000054350"/>
    </source>
</evidence>
<feature type="compositionally biased region" description="Pro residues" evidence="6">
    <location>
        <begin position="173"/>
        <end position="186"/>
    </location>
</feature>
<dbReference type="VEuPathDB" id="FungiDB:AMAG_10467"/>
<dbReference type="AlphaFoldDB" id="A0A0L0SV60"/>
<gene>
    <name evidence="8" type="ORF">AMAG_10467</name>
</gene>
<keyword evidence="3 5" id="KW-0862">Zinc</keyword>
<reference evidence="8 9" key="1">
    <citation type="submission" date="2009-11" db="EMBL/GenBank/DDBJ databases">
        <title>Annotation of Allomyces macrogynus ATCC 38327.</title>
        <authorList>
            <consortium name="The Broad Institute Genome Sequencing Platform"/>
            <person name="Russ C."/>
            <person name="Cuomo C."/>
            <person name="Burger G."/>
            <person name="Gray M.W."/>
            <person name="Holland P.W.H."/>
            <person name="King N."/>
            <person name="Lang F.B.F."/>
            <person name="Roger A.J."/>
            <person name="Ruiz-Trillo I."/>
            <person name="Young S.K."/>
            <person name="Zeng Q."/>
            <person name="Gargeya S."/>
            <person name="Fitzgerald M."/>
            <person name="Haas B."/>
            <person name="Abouelleil A."/>
            <person name="Alvarado L."/>
            <person name="Arachchi H.M."/>
            <person name="Berlin A."/>
            <person name="Chapman S.B."/>
            <person name="Gearin G."/>
            <person name="Goldberg J."/>
            <person name="Griggs A."/>
            <person name="Gujja S."/>
            <person name="Hansen M."/>
            <person name="Heiman D."/>
            <person name="Howarth C."/>
            <person name="Larimer J."/>
            <person name="Lui A."/>
            <person name="MacDonald P.J.P."/>
            <person name="McCowen C."/>
            <person name="Montmayeur A."/>
            <person name="Murphy C."/>
            <person name="Neiman D."/>
            <person name="Pearson M."/>
            <person name="Priest M."/>
            <person name="Roberts A."/>
            <person name="Saif S."/>
            <person name="Shea T."/>
            <person name="Sisk P."/>
            <person name="Stolte C."/>
            <person name="Sykes S."/>
            <person name="Wortman J."/>
            <person name="Nusbaum C."/>
            <person name="Birren B."/>
        </authorList>
    </citation>
    <scope>NUCLEOTIDE SEQUENCE [LARGE SCALE GENOMIC DNA]</scope>
    <source>
        <strain evidence="8 9">ATCC 38327</strain>
    </source>
</reference>
<evidence type="ECO:0000259" key="7">
    <source>
        <dbReference type="PROSITE" id="PS50023"/>
    </source>
</evidence>
<dbReference type="GO" id="GO:0003712">
    <property type="term" value="F:transcription coregulator activity"/>
    <property type="evidence" value="ECO:0007669"/>
    <property type="project" value="TreeGrafter"/>
</dbReference>
<dbReference type="InterPro" id="IPR001781">
    <property type="entry name" value="Znf_LIM"/>
</dbReference>
<feature type="compositionally biased region" description="Polar residues" evidence="6">
    <location>
        <begin position="14"/>
        <end position="23"/>
    </location>
</feature>
<feature type="region of interest" description="Disordered" evidence="6">
    <location>
        <begin position="169"/>
        <end position="295"/>
    </location>
</feature>
<dbReference type="PANTHER" id="PTHR24205:SF16">
    <property type="entry name" value="GH01042P-RELATED"/>
    <property type="match status" value="1"/>
</dbReference>
<keyword evidence="9" id="KW-1185">Reference proteome</keyword>
<feature type="compositionally biased region" description="Pro residues" evidence="6">
    <location>
        <begin position="233"/>
        <end position="243"/>
    </location>
</feature>
<evidence type="ECO:0000256" key="2">
    <source>
        <dbReference type="ARBA" id="ARBA00022737"/>
    </source>
</evidence>
<dbReference type="STRING" id="578462.A0A0L0SV60"/>
<keyword evidence="1 5" id="KW-0479">Metal-binding</keyword>
<dbReference type="Pfam" id="PF00412">
    <property type="entry name" value="LIM"/>
    <property type="match status" value="2"/>
</dbReference>
<feature type="domain" description="LIM zinc-binding" evidence="7">
    <location>
        <begin position="564"/>
        <end position="623"/>
    </location>
</feature>
<name>A0A0L0SV60_ALLM3</name>
<dbReference type="CDD" id="cd08368">
    <property type="entry name" value="LIM"/>
    <property type="match status" value="1"/>
</dbReference>
<feature type="compositionally biased region" description="Basic and acidic residues" evidence="6">
    <location>
        <begin position="406"/>
        <end position="428"/>
    </location>
</feature>